<evidence type="ECO:0000256" key="3">
    <source>
        <dbReference type="ARBA" id="ARBA00023015"/>
    </source>
</evidence>
<dbReference type="PANTHER" id="PTHR48111">
    <property type="entry name" value="REGULATOR OF RPOS"/>
    <property type="match status" value="1"/>
</dbReference>
<dbReference type="EMBL" id="JBHSAM010000028">
    <property type="protein sequence ID" value="MFC4101504.1"/>
    <property type="molecule type" value="Genomic_DNA"/>
</dbReference>
<dbReference type="SMART" id="SM00862">
    <property type="entry name" value="Trans_reg_C"/>
    <property type="match status" value="1"/>
</dbReference>
<feature type="DNA-binding region" description="OmpR/PhoB-type" evidence="7">
    <location>
        <begin position="134"/>
        <end position="233"/>
    </location>
</feature>
<dbReference type="SMART" id="SM00448">
    <property type="entry name" value="REC"/>
    <property type="match status" value="1"/>
</dbReference>
<evidence type="ECO:0000256" key="4">
    <source>
        <dbReference type="ARBA" id="ARBA00023125"/>
    </source>
</evidence>
<dbReference type="Proteomes" id="UP001595715">
    <property type="component" value="Unassembled WGS sequence"/>
</dbReference>
<dbReference type="PROSITE" id="PS50110">
    <property type="entry name" value="RESPONSE_REGULATORY"/>
    <property type="match status" value="1"/>
</dbReference>
<accession>A0ABV8K663</accession>
<gene>
    <name evidence="10" type="ORF">ACFOZ8_17815</name>
</gene>
<feature type="modified residue" description="4-aspartylphosphate" evidence="6">
    <location>
        <position position="52"/>
    </location>
</feature>
<evidence type="ECO:0000256" key="6">
    <source>
        <dbReference type="PROSITE-ProRule" id="PRU00169"/>
    </source>
</evidence>
<dbReference type="PROSITE" id="PS51755">
    <property type="entry name" value="OMPR_PHOB"/>
    <property type="match status" value="1"/>
</dbReference>
<keyword evidence="5" id="KW-0804">Transcription</keyword>
<dbReference type="RefSeq" id="WP_377720119.1">
    <property type="nucleotide sequence ID" value="NZ_JBHSAM010000028.1"/>
</dbReference>
<dbReference type="InterPro" id="IPR001789">
    <property type="entry name" value="Sig_transdc_resp-reg_receiver"/>
</dbReference>
<keyword evidence="1 6" id="KW-0597">Phosphoprotein</keyword>
<keyword evidence="11" id="KW-1185">Reference proteome</keyword>
<comment type="caution">
    <text evidence="10">The sequence shown here is derived from an EMBL/GenBank/DDBJ whole genome shotgun (WGS) entry which is preliminary data.</text>
</comment>
<dbReference type="InterPro" id="IPR011006">
    <property type="entry name" value="CheY-like_superfamily"/>
</dbReference>
<evidence type="ECO:0000259" key="8">
    <source>
        <dbReference type="PROSITE" id="PS50110"/>
    </source>
</evidence>
<dbReference type="Gene3D" id="6.10.250.690">
    <property type="match status" value="1"/>
</dbReference>
<sequence>MKTILIIEDDAVIAEVQKDYLEASGYAVDIAATGELGLQKAIGGDIDLILLDLMLPGVDGYEICKQVRQVKHIPILMVSAKREEIDKIRGLGLGADDYICKPFSVGELVARVKAHLNRFERLTSQTNPAASSPKDELRLNGLTIDKLARKVFVREREVTLTTKEYDLLLYMVSHPNRVFRKDELFERIWGFDAIGDNATVTVHISKLREKIEHQPSKPQMIETIWGVGYRFNV</sequence>
<dbReference type="Gene3D" id="1.10.10.10">
    <property type="entry name" value="Winged helix-like DNA-binding domain superfamily/Winged helix DNA-binding domain"/>
    <property type="match status" value="1"/>
</dbReference>
<keyword evidence="3" id="KW-0805">Transcription regulation</keyword>
<dbReference type="SUPFAM" id="SSF46894">
    <property type="entry name" value="C-terminal effector domain of the bipartite response regulators"/>
    <property type="match status" value="1"/>
</dbReference>
<organism evidence="10 11">
    <name type="scientific">Paenibacillus xanthanilyticus</name>
    <dbReference type="NCBI Taxonomy" id="1783531"/>
    <lineage>
        <taxon>Bacteria</taxon>
        <taxon>Bacillati</taxon>
        <taxon>Bacillota</taxon>
        <taxon>Bacilli</taxon>
        <taxon>Bacillales</taxon>
        <taxon>Paenibacillaceae</taxon>
        <taxon>Paenibacillus</taxon>
    </lineage>
</organism>
<dbReference type="Pfam" id="PF00072">
    <property type="entry name" value="Response_reg"/>
    <property type="match status" value="1"/>
</dbReference>
<dbReference type="InterPro" id="IPR039420">
    <property type="entry name" value="WalR-like"/>
</dbReference>
<dbReference type="PANTHER" id="PTHR48111:SF26">
    <property type="entry name" value="STAGE 0 SPORULATION PROTEIN A HOMOLOG"/>
    <property type="match status" value="1"/>
</dbReference>
<evidence type="ECO:0000313" key="10">
    <source>
        <dbReference type="EMBL" id="MFC4101504.1"/>
    </source>
</evidence>
<feature type="domain" description="OmpR/PhoB-type" evidence="9">
    <location>
        <begin position="134"/>
        <end position="233"/>
    </location>
</feature>
<protein>
    <submittedName>
        <fullName evidence="10">Response regulator transcription factor</fullName>
    </submittedName>
</protein>
<evidence type="ECO:0000313" key="11">
    <source>
        <dbReference type="Proteomes" id="UP001595715"/>
    </source>
</evidence>
<dbReference type="CDD" id="cd00383">
    <property type="entry name" value="trans_reg_C"/>
    <property type="match status" value="1"/>
</dbReference>
<dbReference type="InterPro" id="IPR001867">
    <property type="entry name" value="OmpR/PhoB-type_DNA-bd"/>
</dbReference>
<dbReference type="InterPro" id="IPR036388">
    <property type="entry name" value="WH-like_DNA-bd_sf"/>
</dbReference>
<keyword evidence="4 7" id="KW-0238">DNA-binding</keyword>
<evidence type="ECO:0000259" key="9">
    <source>
        <dbReference type="PROSITE" id="PS51755"/>
    </source>
</evidence>
<dbReference type="Pfam" id="PF00486">
    <property type="entry name" value="Trans_reg_C"/>
    <property type="match status" value="1"/>
</dbReference>
<dbReference type="Gene3D" id="3.40.50.2300">
    <property type="match status" value="1"/>
</dbReference>
<evidence type="ECO:0000256" key="2">
    <source>
        <dbReference type="ARBA" id="ARBA00023012"/>
    </source>
</evidence>
<evidence type="ECO:0000256" key="1">
    <source>
        <dbReference type="ARBA" id="ARBA00022553"/>
    </source>
</evidence>
<feature type="domain" description="Response regulatory" evidence="8">
    <location>
        <begin position="3"/>
        <end position="116"/>
    </location>
</feature>
<keyword evidence="2" id="KW-0902">Two-component regulatory system</keyword>
<dbReference type="InterPro" id="IPR016032">
    <property type="entry name" value="Sig_transdc_resp-reg_C-effctor"/>
</dbReference>
<dbReference type="SUPFAM" id="SSF52172">
    <property type="entry name" value="CheY-like"/>
    <property type="match status" value="1"/>
</dbReference>
<reference evidence="11" key="1">
    <citation type="journal article" date="2019" name="Int. J. Syst. Evol. Microbiol.">
        <title>The Global Catalogue of Microorganisms (GCM) 10K type strain sequencing project: providing services to taxonomists for standard genome sequencing and annotation.</title>
        <authorList>
            <consortium name="The Broad Institute Genomics Platform"/>
            <consortium name="The Broad Institute Genome Sequencing Center for Infectious Disease"/>
            <person name="Wu L."/>
            <person name="Ma J."/>
        </authorList>
    </citation>
    <scope>NUCLEOTIDE SEQUENCE [LARGE SCALE GENOMIC DNA]</scope>
    <source>
        <strain evidence="11">IBRC-M 10987</strain>
    </source>
</reference>
<evidence type="ECO:0000256" key="7">
    <source>
        <dbReference type="PROSITE-ProRule" id="PRU01091"/>
    </source>
</evidence>
<proteinExistence type="predicted"/>
<evidence type="ECO:0000256" key="5">
    <source>
        <dbReference type="ARBA" id="ARBA00023163"/>
    </source>
</evidence>
<name>A0ABV8K663_9BACL</name>